<dbReference type="GO" id="GO:0000724">
    <property type="term" value="P:double-strand break repair via homologous recombination"/>
    <property type="evidence" value="ECO:0007669"/>
    <property type="project" value="TreeGrafter"/>
</dbReference>
<dbReference type="Gene3D" id="3.90.1600.10">
    <property type="entry name" value="Palm domain of DNA polymerase"/>
    <property type="match status" value="1"/>
</dbReference>
<sequence length="2304" mass="257955">MYSTNTTSIRIVSVDHYMAKPDARFDVCYSQFRGTEIRQVPVIRLFGTTADGTHSCVHIHGVFPYFYIPYEGSTADRLAVDKRIYQLATALDKAINVSLARSMSRATHIFKIVLVKGVPIYGYHRKEHNYLKIYMYNPLLVRNATTLLMNGAIPSAMPQVHETHIPYVLQFFIDYNLYGMSFLHLNSKGLRQRTQTVADGADAVPAKMSTSEYEIDALASDILNREPEENDTGEFANPGIASIWKDEETRRRLFGLEQPERMNLSQDDGSGRDIVTESDRYYRAMLAAKLLKEQEGTKQNRNQKVPSAYPSEATEGESTLDASCIVDHGHARHGHSNESLYASQISYHFDSSVDIDEEKIISMSQNIDASLREEDYNLLEIMRELEENEKRNFEDDCLLAPLSQQSVEHKRTVLATMGDLNVSQSNRRLNASLRGDLEALCLMQELENDGAEDAPNNSFDSDDEFLLDLTQKQLSARNVDLESLEGYLNDSGDEDLLVGGCIPQLDGGDDRTSRTPKRNRRSNDHTPDISTLAKRIRIDLTQPTARKSLTPRKVTFAPSPPGEEQATRGEMIRQQFEDSSPNTLKKFEIRIPKLSLIKKSILYKKPLAGAEKSQHSTPLKNLRVCLTKLDPSAYETEKSSGRESPGTYIADRYRPAYEYDKRNNFNPLEGPSTQQSNRVRKTDPIKAPKGPSRAKRAKLEEQQEIEVVLSERFKNIIRLSPKVLIKPLTMMDSNAIKSQLSSLTSSTPTTRRSVEACAEVNTQEAIGVNDSTSKTVEGTKESPSTLPVVDDEVCNKAGETGKDHPAMATEEVEPDESIPSKNIDGSSEKESTSKTVGVTEESSSTLPVVGDKVSNKPAETAKDDRAMETEEEEPVPTKDVKNSIKKGDSVTVIDDDDFNPTDVDEDECMVVDLTENDCVEKATQPKKIAPGPSSSTKPMVTIHLDCDDDSFNDVLKVTPTDLLMDPPELLECNLVVTPKKSTSVPIGSQLDGVVEPMEASTSAGGKEPEPTQTVEDEEDDGNAKNIQSFCETTMICDVDDIGTDSDDSCRTVPWSVEDKSESNNEPVSIALAVCPPTREQARHAIESFEIPAVVNATPFYSDPNDVTGKKEVGHTVLHITGSSLNDLEEFKSSVTGAQSMKHLRYEVLKQTYGESIDEVLGPVGVSGPNADRMNELLASERSVIITHPNGPPNRAEANAWLDERIRNRQIENPPANAKDDQEAVELDSPVKVKKAEATMTMEHGGTNVEQLSSASAKIDAESTLNLSVLLTNDENKSSSNGHSTKALVTKIMTMNTYGSSSSQETGASTGNVDEDTTKKAGSTLAGYSARRKGHKLAGRALSVDRDEIEVPATQPAEVIDSVDEEMINSSKIEETYTEQRGVRNIHQETSTEECGRPSTTTTTTTSQPCVLGSSDQSDLIEQSNANISTATGQDNAYGFKVNYENLQEAKPGCEYNYLTVLAVEIHVPTRGDLRPNPTMDPIAAIFYRIHNDVPPDHPKASSVCGVILNRNLCGTGVEIGRKYNQSPYVADVVPVSGERELYEKFLLLISFWDPDIFTGYEIESVSWGYIIERGYALEMNLMKMLSRVPTVEKVHVSEEEQQELLEMHDYSAGLKIAGRILLDIWRLMRHEIALTSYTFENVVYHILHRRVPCHSYRQLTRLWNKPYSCWIVLDYYLERVNGNFEILNQLDLIGRTAELAKLFGIQFYEVLSRGSQFRVESMMLRIAKPRNFVSVSPTIQQRAHMRAPEYLPLIMEPNSRFYADPIIVLDFQSLYPSVIIAYNYCFSTCLGRIEHLAESTEEFEFGASHLRIPPKMLEALLEKNLITFSPCGIAFVKKRVREGVLPRMLSEILNTRLMVKKSMKLHKTNNVLQRVLHSRQLGLKLIANVTYGYTAANFSGRMPCVEVGDSVVAKGRETLERAIKLVEETERWGAKVVYGDTDSLFVLCPGRTKAEAFRIGEEIAEAVTKDNPPPVKLKLEKVYQPSILQTKKRYVGYMYETADQEKPTYEAKGIETVRRDGCPVVAKMLEKVLRILFETCDVSKVKQYTCRQFTKILEGRVNLQDFIFAKEFRGEDGYKPGACVPALELTRKWKLTDPRKEPRRGQRVPYVIINGPPLVPLIRLVRSPDEVLADEGLKINANYYISKAIIPPLNRCLLLIGADVHQWYNDLPRKSLMLHNTGGALGQKLMGRGTSTELAVPKKSTISQYFSTTSCIVDCGRQTTHGVCKECQQRPQYALLHVMNKMSKLERKLELTEKMCRSCCQRSFETSCNSLDCPVMFSLHRRMVEHKQTDYYRDLLEQFF</sequence>
<dbReference type="InterPro" id="IPR012337">
    <property type="entry name" value="RNaseH-like_sf"/>
</dbReference>
<keyword evidence="23" id="KW-1185">Reference proteome</keyword>
<accession>A0A084W0C4</accession>
<feature type="region of interest" description="Disordered" evidence="15">
    <location>
        <begin position="768"/>
        <end position="787"/>
    </location>
</feature>
<keyword evidence="12" id="KW-0411">Iron-sulfur</keyword>
<keyword evidence="7" id="KW-0479">Metal-binding</keyword>
<dbReference type="Gene3D" id="1.10.287.690">
    <property type="entry name" value="Helix hairpin bin"/>
    <property type="match status" value="1"/>
</dbReference>
<organism evidence="21">
    <name type="scientific">Anopheles sinensis</name>
    <name type="common">Mosquito</name>
    <dbReference type="NCBI Taxonomy" id="74873"/>
    <lineage>
        <taxon>Eukaryota</taxon>
        <taxon>Metazoa</taxon>
        <taxon>Ecdysozoa</taxon>
        <taxon>Arthropoda</taxon>
        <taxon>Hexapoda</taxon>
        <taxon>Insecta</taxon>
        <taxon>Pterygota</taxon>
        <taxon>Neoptera</taxon>
        <taxon>Endopterygota</taxon>
        <taxon>Diptera</taxon>
        <taxon>Nematocera</taxon>
        <taxon>Culicoidea</taxon>
        <taxon>Culicidae</taxon>
        <taxon>Anophelinae</taxon>
        <taxon>Anopheles</taxon>
    </lineage>
</organism>
<feature type="region of interest" description="Disordered" evidence="15">
    <location>
        <begin position="1387"/>
        <end position="1414"/>
    </location>
</feature>
<evidence type="ECO:0000256" key="2">
    <source>
        <dbReference type="ARBA" id="ARBA00005755"/>
    </source>
</evidence>
<feature type="region of interest" description="Disordered" evidence="15">
    <location>
        <begin position="1297"/>
        <end position="1333"/>
    </location>
</feature>
<reference evidence="22" key="2">
    <citation type="submission" date="2020-05" db="UniProtKB">
        <authorList>
            <consortium name="EnsemblMetazoa"/>
        </authorList>
    </citation>
    <scope>IDENTIFICATION</scope>
</reference>
<feature type="compositionally biased region" description="Polar residues" evidence="15">
    <location>
        <begin position="833"/>
        <end position="846"/>
    </location>
</feature>
<dbReference type="Pfam" id="PF24055">
    <property type="entry name" value="POL3_N"/>
    <property type="match status" value="1"/>
</dbReference>
<feature type="compositionally biased region" description="Acidic residues" evidence="15">
    <location>
        <begin position="893"/>
        <end position="903"/>
    </location>
</feature>
<dbReference type="Pfam" id="PF03104">
    <property type="entry name" value="DNA_pol_B_exo1"/>
    <property type="match status" value="1"/>
</dbReference>
<feature type="region of interest" description="Disordered" evidence="15">
    <location>
        <begin position="795"/>
        <end position="903"/>
    </location>
</feature>
<dbReference type="OrthoDB" id="2414538at2759"/>
<keyword evidence="6" id="KW-0548">Nucleotidyltransferase</keyword>
<dbReference type="EMBL" id="ATLV01019116">
    <property type="status" value="NOT_ANNOTATED_CDS"/>
    <property type="molecule type" value="Genomic_DNA"/>
</dbReference>
<feature type="compositionally biased region" description="Polar residues" evidence="15">
    <location>
        <begin position="768"/>
        <end position="785"/>
    </location>
</feature>
<evidence type="ECO:0000256" key="8">
    <source>
        <dbReference type="ARBA" id="ARBA00022763"/>
    </source>
</evidence>
<dbReference type="VEuPathDB" id="VectorBase:ASIC011395"/>
<dbReference type="InterPro" id="IPR006134">
    <property type="entry name" value="DNA-dir_DNA_pol_B_multi_dom"/>
</dbReference>
<evidence type="ECO:0000313" key="22">
    <source>
        <dbReference type="EnsemblMetazoa" id="ASIC011395-PA"/>
    </source>
</evidence>
<feature type="region of interest" description="Disordered" evidence="15">
    <location>
        <begin position="293"/>
        <end position="316"/>
    </location>
</feature>
<dbReference type="CDD" id="cd05534">
    <property type="entry name" value="POLBc_zeta"/>
    <property type="match status" value="1"/>
</dbReference>
<keyword evidence="11" id="KW-0408">Iron</keyword>
<dbReference type="Pfam" id="PF14260">
    <property type="entry name" value="zf-C4pol"/>
    <property type="match status" value="1"/>
</dbReference>
<name>A0A084W0C4_ANOSI</name>
<feature type="domain" description="DNA polymerase zeta catalytic subunit N-terminal" evidence="20">
    <location>
        <begin position="8"/>
        <end position="60"/>
    </location>
</feature>
<dbReference type="GO" id="GO:0000166">
    <property type="term" value="F:nucleotide binding"/>
    <property type="evidence" value="ECO:0007669"/>
    <property type="project" value="InterPro"/>
</dbReference>
<evidence type="ECO:0000256" key="6">
    <source>
        <dbReference type="ARBA" id="ARBA00022695"/>
    </source>
</evidence>
<dbReference type="Gene3D" id="3.30.342.10">
    <property type="entry name" value="DNA Polymerase, chain B, domain 1"/>
    <property type="match status" value="1"/>
</dbReference>
<dbReference type="SMART" id="SM00486">
    <property type="entry name" value="POLBc"/>
    <property type="match status" value="1"/>
</dbReference>
<evidence type="ECO:0000256" key="7">
    <source>
        <dbReference type="ARBA" id="ARBA00022723"/>
    </source>
</evidence>
<evidence type="ECO:0000259" key="18">
    <source>
        <dbReference type="Pfam" id="PF14260"/>
    </source>
</evidence>
<dbReference type="GO" id="GO:0005634">
    <property type="term" value="C:nucleus"/>
    <property type="evidence" value="ECO:0007669"/>
    <property type="project" value="TreeGrafter"/>
</dbReference>
<dbReference type="FunFam" id="1.10.287.690:FF:000002">
    <property type="entry name" value="DNA polymerase zeta"/>
    <property type="match status" value="1"/>
</dbReference>
<dbReference type="FunFam" id="3.30.420.10:FF:000024">
    <property type="entry name" value="DNA polymerase zeta catalytic subunit"/>
    <property type="match status" value="1"/>
</dbReference>
<dbReference type="Gene3D" id="3.30.420.10">
    <property type="entry name" value="Ribonuclease H-like superfamily/Ribonuclease H"/>
    <property type="match status" value="1"/>
</dbReference>
<gene>
    <name evidence="21" type="ORF">ZHAS_00011395</name>
</gene>
<dbReference type="InterPro" id="IPR056435">
    <property type="entry name" value="DPOD/Z_N"/>
</dbReference>
<evidence type="ECO:0000256" key="12">
    <source>
        <dbReference type="ARBA" id="ARBA00023014"/>
    </source>
</evidence>
<feature type="domain" description="DNA-directed DNA polymerase family B multifunctional" evidence="16">
    <location>
        <begin position="1706"/>
        <end position="2157"/>
    </location>
</feature>
<dbReference type="CDD" id="cd05778">
    <property type="entry name" value="DNA_polB_zeta_exo"/>
    <property type="match status" value="1"/>
</dbReference>
<dbReference type="PRINTS" id="PR00106">
    <property type="entry name" value="DNAPOLB"/>
</dbReference>
<evidence type="ECO:0000256" key="3">
    <source>
        <dbReference type="ARBA" id="ARBA00012417"/>
    </source>
</evidence>
<dbReference type="InterPro" id="IPR006172">
    <property type="entry name" value="DNA-dir_DNA_pol_B"/>
</dbReference>
<evidence type="ECO:0000256" key="1">
    <source>
        <dbReference type="ARBA" id="ARBA00001966"/>
    </source>
</evidence>
<keyword evidence="8" id="KW-0227">DNA damage</keyword>
<dbReference type="GO" id="GO:0051536">
    <property type="term" value="F:iron-sulfur cluster binding"/>
    <property type="evidence" value="ECO:0007669"/>
    <property type="project" value="UniProtKB-KW"/>
</dbReference>
<dbReference type="InterPro" id="IPR006133">
    <property type="entry name" value="DNA-dir_DNA_pol_B_exonuc"/>
</dbReference>
<dbReference type="GO" id="GO:0003677">
    <property type="term" value="F:DNA binding"/>
    <property type="evidence" value="ECO:0007669"/>
    <property type="project" value="InterPro"/>
</dbReference>
<dbReference type="InterPro" id="IPR025687">
    <property type="entry name" value="Znf-C4pol"/>
</dbReference>
<evidence type="ECO:0000313" key="21">
    <source>
        <dbReference type="EMBL" id="KFB43668.1"/>
    </source>
</evidence>
<dbReference type="Pfam" id="PF24065">
    <property type="entry name" value="REV3_N"/>
    <property type="match status" value="1"/>
</dbReference>
<protein>
    <recommendedName>
        <fullName evidence="4">DNA polymerase zeta catalytic subunit</fullName>
        <ecNumber evidence="3">2.7.7.7</ecNumber>
    </recommendedName>
</protein>
<keyword evidence="10" id="KW-0239">DNA-directed DNA polymerase</keyword>
<evidence type="ECO:0000256" key="15">
    <source>
        <dbReference type="SAM" id="MobiDB-lite"/>
    </source>
</evidence>
<dbReference type="InterPro" id="IPR017964">
    <property type="entry name" value="DNA-dir_DNA_pol_B_CS"/>
</dbReference>
<dbReference type="PANTHER" id="PTHR45812:SF1">
    <property type="entry name" value="DNA POLYMERASE ZETA CATALYTIC SUBUNIT"/>
    <property type="match status" value="1"/>
</dbReference>
<dbReference type="InterPro" id="IPR036397">
    <property type="entry name" value="RNaseH_sf"/>
</dbReference>
<feature type="domain" description="DNA polymerase delta/zeta catalytic subunit N-terminal" evidence="19">
    <location>
        <begin position="61"/>
        <end position="141"/>
    </location>
</feature>
<feature type="compositionally biased region" description="Basic and acidic residues" evidence="15">
    <location>
        <begin position="875"/>
        <end position="888"/>
    </location>
</feature>
<evidence type="ECO:0000313" key="23">
    <source>
        <dbReference type="Proteomes" id="UP000030765"/>
    </source>
</evidence>
<dbReference type="PANTHER" id="PTHR45812">
    <property type="entry name" value="DNA POLYMERASE ZETA CATALYTIC SUBUNIT"/>
    <property type="match status" value="1"/>
</dbReference>
<evidence type="ECO:0000256" key="11">
    <source>
        <dbReference type="ARBA" id="ARBA00023004"/>
    </source>
</evidence>
<proteinExistence type="inferred from homology"/>
<dbReference type="VEuPathDB" id="VectorBase:ASIS022990"/>
<dbReference type="InterPro" id="IPR030559">
    <property type="entry name" value="PolZ_Rev3"/>
</dbReference>
<feature type="region of interest" description="Disordered" evidence="15">
    <location>
        <begin position="995"/>
        <end position="1022"/>
    </location>
</feature>
<dbReference type="FunFam" id="1.10.132.60:FF:000005">
    <property type="entry name" value="Putative DNA polymerase zeta catalytic subunit"/>
    <property type="match status" value="1"/>
</dbReference>
<dbReference type="GO" id="GO:0042276">
    <property type="term" value="P:error-prone translesion synthesis"/>
    <property type="evidence" value="ECO:0007669"/>
    <property type="project" value="TreeGrafter"/>
</dbReference>
<dbReference type="STRING" id="74873.A0A084W0C4"/>
<dbReference type="SUPFAM" id="SSF53098">
    <property type="entry name" value="Ribonuclease H-like"/>
    <property type="match status" value="1"/>
</dbReference>
<feature type="region of interest" description="Disordered" evidence="15">
    <location>
        <begin position="502"/>
        <end position="530"/>
    </location>
</feature>
<dbReference type="GO" id="GO:0046872">
    <property type="term" value="F:metal ion binding"/>
    <property type="evidence" value="ECO:0007669"/>
    <property type="project" value="UniProtKB-KW"/>
</dbReference>
<feature type="region of interest" description="Disordered" evidence="15">
    <location>
        <begin position="661"/>
        <end position="698"/>
    </location>
</feature>
<comment type="catalytic activity">
    <reaction evidence="14">
        <text>DNA(n) + a 2'-deoxyribonucleoside 5'-triphosphate = DNA(n+1) + diphosphate</text>
        <dbReference type="Rhea" id="RHEA:22508"/>
        <dbReference type="Rhea" id="RHEA-COMP:17339"/>
        <dbReference type="Rhea" id="RHEA-COMP:17340"/>
        <dbReference type="ChEBI" id="CHEBI:33019"/>
        <dbReference type="ChEBI" id="CHEBI:61560"/>
        <dbReference type="ChEBI" id="CHEBI:173112"/>
        <dbReference type="EC" id="2.7.7.7"/>
    </reaction>
</comment>
<dbReference type="GO" id="GO:0003887">
    <property type="term" value="F:DNA-directed DNA polymerase activity"/>
    <property type="evidence" value="ECO:0007669"/>
    <property type="project" value="UniProtKB-KW"/>
</dbReference>
<feature type="domain" description="DNA-directed DNA polymerase family B exonuclease" evidence="17">
    <location>
        <begin position="1435"/>
        <end position="1642"/>
    </location>
</feature>
<comment type="cofactor">
    <cofactor evidence="1">
        <name>[4Fe-4S] cluster</name>
        <dbReference type="ChEBI" id="CHEBI:49883"/>
    </cofactor>
</comment>
<dbReference type="InterPro" id="IPR023211">
    <property type="entry name" value="DNA_pol_palm_dom_sf"/>
</dbReference>
<dbReference type="InterPro" id="IPR056447">
    <property type="entry name" value="REV3_N"/>
</dbReference>
<reference evidence="21 23" key="1">
    <citation type="journal article" date="2014" name="BMC Genomics">
        <title>Genome sequence of Anopheles sinensis provides insight into genetics basis of mosquito competence for malaria parasites.</title>
        <authorList>
            <person name="Zhou D."/>
            <person name="Zhang D."/>
            <person name="Ding G."/>
            <person name="Shi L."/>
            <person name="Hou Q."/>
            <person name="Ye Y."/>
            <person name="Xu Y."/>
            <person name="Zhou H."/>
            <person name="Xiong C."/>
            <person name="Li S."/>
            <person name="Yu J."/>
            <person name="Hong S."/>
            <person name="Yu X."/>
            <person name="Zou P."/>
            <person name="Chen C."/>
            <person name="Chang X."/>
            <person name="Wang W."/>
            <person name="Lv Y."/>
            <person name="Sun Y."/>
            <person name="Ma L."/>
            <person name="Shen B."/>
            <person name="Zhu C."/>
        </authorList>
    </citation>
    <scope>NUCLEOTIDE SEQUENCE [LARGE SCALE GENOMIC DNA]</scope>
</reference>
<dbReference type="Proteomes" id="UP000030765">
    <property type="component" value="Unassembled WGS sequence"/>
</dbReference>
<dbReference type="SUPFAM" id="SSF56672">
    <property type="entry name" value="DNA/RNA polymerases"/>
    <property type="match status" value="1"/>
</dbReference>
<evidence type="ECO:0000259" key="16">
    <source>
        <dbReference type="Pfam" id="PF00136"/>
    </source>
</evidence>
<feature type="compositionally biased region" description="Polar residues" evidence="15">
    <location>
        <begin position="1297"/>
        <end position="1311"/>
    </location>
</feature>
<evidence type="ECO:0000256" key="4">
    <source>
        <dbReference type="ARBA" id="ARBA00021589"/>
    </source>
</evidence>
<dbReference type="PROSITE" id="PS00116">
    <property type="entry name" value="DNA_POLYMERASE_B"/>
    <property type="match status" value="1"/>
</dbReference>
<feature type="domain" description="C4-type zinc-finger of DNA polymerase delta" evidence="18">
    <location>
        <begin position="2215"/>
        <end position="2282"/>
    </location>
</feature>
<dbReference type="Pfam" id="PF00136">
    <property type="entry name" value="DNA_pol_B"/>
    <property type="match status" value="1"/>
</dbReference>
<evidence type="ECO:0000256" key="13">
    <source>
        <dbReference type="ARBA" id="ARBA00023204"/>
    </source>
</evidence>
<dbReference type="InterPro" id="IPR042087">
    <property type="entry name" value="DNA_pol_B_thumb"/>
</dbReference>
<evidence type="ECO:0000259" key="20">
    <source>
        <dbReference type="Pfam" id="PF24065"/>
    </source>
</evidence>
<comment type="similarity">
    <text evidence="2">Belongs to the DNA polymerase type-B family.</text>
</comment>
<dbReference type="InterPro" id="IPR043502">
    <property type="entry name" value="DNA/RNA_pol_sf"/>
</dbReference>
<feature type="compositionally biased region" description="Basic and acidic residues" evidence="15">
    <location>
        <begin position="859"/>
        <end position="868"/>
    </location>
</feature>
<dbReference type="EMBL" id="KE525262">
    <property type="protein sequence ID" value="KFB43668.1"/>
    <property type="molecule type" value="Genomic_DNA"/>
</dbReference>
<keyword evidence="9" id="KW-0862">Zinc</keyword>
<feature type="region of interest" description="Disordered" evidence="15">
    <location>
        <begin position="552"/>
        <end position="580"/>
    </location>
</feature>
<evidence type="ECO:0000259" key="17">
    <source>
        <dbReference type="Pfam" id="PF03104"/>
    </source>
</evidence>
<dbReference type="EC" id="2.7.7.7" evidence="3"/>
<evidence type="ECO:0000256" key="14">
    <source>
        <dbReference type="ARBA" id="ARBA00049244"/>
    </source>
</evidence>
<dbReference type="EnsemblMetazoa" id="ASIC011395-RA">
    <property type="protein sequence ID" value="ASIC011395-PA"/>
    <property type="gene ID" value="ASIC011395"/>
</dbReference>
<dbReference type="Gene3D" id="1.10.132.60">
    <property type="entry name" value="DNA polymerase family B, C-terminal domain"/>
    <property type="match status" value="1"/>
</dbReference>
<evidence type="ECO:0000259" key="19">
    <source>
        <dbReference type="Pfam" id="PF24055"/>
    </source>
</evidence>
<evidence type="ECO:0000256" key="10">
    <source>
        <dbReference type="ARBA" id="ARBA00022932"/>
    </source>
</evidence>
<keyword evidence="13" id="KW-0234">DNA repair</keyword>
<evidence type="ECO:0000256" key="5">
    <source>
        <dbReference type="ARBA" id="ARBA00022679"/>
    </source>
</evidence>
<dbReference type="GO" id="GO:0016035">
    <property type="term" value="C:zeta DNA polymerase complex"/>
    <property type="evidence" value="ECO:0007669"/>
    <property type="project" value="InterPro"/>
</dbReference>
<evidence type="ECO:0000256" key="9">
    <source>
        <dbReference type="ARBA" id="ARBA00022833"/>
    </source>
</evidence>
<keyword evidence="5" id="KW-0808">Transferase</keyword>